<dbReference type="EMBL" id="MLJW01000327">
    <property type="protein sequence ID" value="OIQ89524.1"/>
    <property type="molecule type" value="Genomic_DNA"/>
</dbReference>
<dbReference type="Gene3D" id="1.20.810.10">
    <property type="entry name" value="Cytochrome Bc1 Complex, Chain C"/>
    <property type="match status" value="1"/>
</dbReference>
<dbReference type="PROSITE" id="PS51002">
    <property type="entry name" value="CYTB_NTER"/>
    <property type="match status" value="1"/>
</dbReference>
<feature type="transmembrane region" description="Helical" evidence="12">
    <location>
        <begin position="127"/>
        <end position="148"/>
    </location>
</feature>
<keyword evidence="4" id="KW-0349">Heme</keyword>
<gene>
    <name evidence="15" type="primary">petB_7</name>
    <name evidence="15" type="ORF">GALL_286020</name>
</gene>
<reference evidence="15" key="1">
    <citation type="submission" date="2016-10" db="EMBL/GenBank/DDBJ databases">
        <title>Sequence of Gallionella enrichment culture.</title>
        <authorList>
            <person name="Poehlein A."/>
            <person name="Muehling M."/>
            <person name="Daniel R."/>
        </authorList>
    </citation>
    <scope>NUCLEOTIDE SEQUENCE</scope>
</reference>
<dbReference type="GO" id="GO:0008121">
    <property type="term" value="F:quinol-cytochrome-c reductase activity"/>
    <property type="evidence" value="ECO:0007669"/>
    <property type="project" value="InterPro"/>
</dbReference>
<keyword evidence="6 12" id="KW-0812">Transmembrane</keyword>
<accession>A0A1J5RBM5</accession>
<evidence type="ECO:0000259" key="14">
    <source>
        <dbReference type="PROSITE" id="PS51003"/>
    </source>
</evidence>
<evidence type="ECO:0000256" key="2">
    <source>
        <dbReference type="ARBA" id="ARBA00013531"/>
    </source>
</evidence>
<feature type="domain" description="Cytochrome b/b6 C-terminal region profile" evidence="14">
    <location>
        <begin position="226"/>
        <end position="446"/>
    </location>
</feature>
<evidence type="ECO:0000256" key="11">
    <source>
        <dbReference type="ARBA" id="ARBA00023136"/>
    </source>
</evidence>
<evidence type="ECO:0000313" key="15">
    <source>
        <dbReference type="EMBL" id="OIQ89524.1"/>
    </source>
</evidence>
<dbReference type="InterPro" id="IPR030689">
    <property type="entry name" value="Cytochrome_b"/>
</dbReference>
<dbReference type="GO" id="GO:0045275">
    <property type="term" value="C:respiratory chain complex III"/>
    <property type="evidence" value="ECO:0007669"/>
    <property type="project" value="InterPro"/>
</dbReference>
<keyword evidence="7" id="KW-0479">Metal-binding</keyword>
<feature type="transmembrane region" description="Helical" evidence="12">
    <location>
        <begin position="355"/>
        <end position="373"/>
    </location>
</feature>
<organism evidence="15">
    <name type="scientific">mine drainage metagenome</name>
    <dbReference type="NCBI Taxonomy" id="410659"/>
    <lineage>
        <taxon>unclassified sequences</taxon>
        <taxon>metagenomes</taxon>
        <taxon>ecological metagenomes</taxon>
    </lineage>
</organism>
<dbReference type="InterPro" id="IPR005797">
    <property type="entry name" value="Cyt_b/b6_N"/>
</dbReference>
<name>A0A1J5RBM5_9ZZZZ</name>
<dbReference type="PANTHER" id="PTHR19271:SF16">
    <property type="entry name" value="CYTOCHROME B"/>
    <property type="match status" value="1"/>
</dbReference>
<keyword evidence="11 12" id="KW-0472">Membrane</keyword>
<dbReference type="GO" id="GO:0016491">
    <property type="term" value="F:oxidoreductase activity"/>
    <property type="evidence" value="ECO:0007669"/>
    <property type="project" value="InterPro"/>
</dbReference>
<dbReference type="InterPro" id="IPR048259">
    <property type="entry name" value="Cytochrome_b_N_euk/bac"/>
</dbReference>
<dbReference type="InterPro" id="IPR027387">
    <property type="entry name" value="Cytb/b6-like_sf"/>
</dbReference>
<feature type="transmembrane region" description="Helical" evidence="12">
    <location>
        <begin position="154"/>
        <end position="172"/>
    </location>
</feature>
<dbReference type="SUPFAM" id="SSF81648">
    <property type="entry name" value="a domain/subunit of cytochrome bc1 complex (Ubiquinol-cytochrome c reductase)"/>
    <property type="match status" value="2"/>
</dbReference>
<evidence type="ECO:0000256" key="7">
    <source>
        <dbReference type="ARBA" id="ARBA00022723"/>
    </source>
</evidence>
<dbReference type="SUPFAM" id="SSF81342">
    <property type="entry name" value="Transmembrane di-heme cytochromes"/>
    <property type="match status" value="1"/>
</dbReference>
<keyword evidence="8" id="KW-0249">Electron transport</keyword>
<evidence type="ECO:0000256" key="8">
    <source>
        <dbReference type="ARBA" id="ARBA00022982"/>
    </source>
</evidence>
<dbReference type="GO" id="GO:0022904">
    <property type="term" value="P:respiratory electron transport chain"/>
    <property type="evidence" value="ECO:0007669"/>
    <property type="project" value="InterPro"/>
</dbReference>
<evidence type="ECO:0000256" key="5">
    <source>
        <dbReference type="ARBA" id="ARBA00022660"/>
    </source>
</evidence>
<dbReference type="GO" id="GO:0046872">
    <property type="term" value="F:metal ion binding"/>
    <property type="evidence" value="ECO:0007669"/>
    <property type="project" value="UniProtKB-KW"/>
</dbReference>
<keyword evidence="9 12" id="KW-1133">Transmembrane helix</keyword>
<dbReference type="InterPro" id="IPR016174">
    <property type="entry name" value="Di-haem_cyt_TM"/>
</dbReference>
<evidence type="ECO:0000256" key="1">
    <source>
        <dbReference type="ARBA" id="ARBA00004141"/>
    </source>
</evidence>
<evidence type="ECO:0000256" key="10">
    <source>
        <dbReference type="ARBA" id="ARBA00023004"/>
    </source>
</evidence>
<dbReference type="Pfam" id="PF00033">
    <property type="entry name" value="Cytochrome_B"/>
    <property type="match status" value="1"/>
</dbReference>
<dbReference type="PROSITE" id="PS51003">
    <property type="entry name" value="CYTB_CTER"/>
    <property type="match status" value="1"/>
</dbReference>
<evidence type="ECO:0000256" key="6">
    <source>
        <dbReference type="ARBA" id="ARBA00022692"/>
    </source>
</evidence>
<evidence type="ECO:0000256" key="12">
    <source>
        <dbReference type="SAM" id="Phobius"/>
    </source>
</evidence>
<feature type="transmembrane region" description="Helical" evidence="12">
    <location>
        <begin position="333"/>
        <end position="349"/>
    </location>
</feature>
<evidence type="ECO:0000256" key="3">
    <source>
        <dbReference type="ARBA" id="ARBA00022448"/>
    </source>
</evidence>
<comment type="subcellular location">
    <subcellularLocation>
        <location evidence="1">Membrane</location>
        <topology evidence="1">Multi-pass membrane protein</topology>
    </subcellularLocation>
</comment>
<comment type="caution">
    <text evidence="15">The sequence shown here is derived from an EMBL/GenBank/DDBJ whole genome shotgun (WGS) entry which is preliminary data.</text>
</comment>
<dbReference type="InterPro" id="IPR005798">
    <property type="entry name" value="Cyt_b/b6_C"/>
</dbReference>
<keyword evidence="3" id="KW-0813">Transport</keyword>
<dbReference type="Pfam" id="PF00032">
    <property type="entry name" value="Cytochrom_B_C"/>
    <property type="match status" value="2"/>
</dbReference>
<evidence type="ECO:0000256" key="9">
    <source>
        <dbReference type="ARBA" id="ARBA00022989"/>
    </source>
</evidence>
<dbReference type="PIRSF" id="PIRSF038885">
    <property type="entry name" value="COB"/>
    <property type="match status" value="1"/>
</dbReference>
<feature type="transmembrane region" description="Helical" evidence="12">
    <location>
        <begin position="42"/>
        <end position="66"/>
    </location>
</feature>
<feature type="transmembrane region" description="Helical" evidence="12">
    <location>
        <begin position="385"/>
        <end position="406"/>
    </location>
</feature>
<evidence type="ECO:0000259" key="13">
    <source>
        <dbReference type="PROSITE" id="PS51002"/>
    </source>
</evidence>
<evidence type="ECO:0000256" key="4">
    <source>
        <dbReference type="ARBA" id="ARBA00022617"/>
    </source>
</evidence>
<feature type="transmembrane region" description="Helical" evidence="12">
    <location>
        <begin position="95"/>
        <end position="115"/>
    </location>
</feature>
<dbReference type="AlphaFoldDB" id="A0A1J5RBM5"/>
<keyword evidence="10" id="KW-0408">Iron</keyword>
<feature type="transmembrane region" description="Helical" evidence="12">
    <location>
        <begin position="193"/>
        <end position="215"/>
    </location>
</feature>
<dbReference type="PANTHER" id="PTHR19271">
    <property type="entry name" value="CYTOCHROME B"/>
    <property type="match status" value="1"/>
</dbReference>
<feature type="transmembrane region" description="Helical" evidence="12">
    <location>
        <begin position="245"/>
        <end position="269"/>
    </location>
</feature>
<protein>
    <recommendedName>
        <fullName evidence="2">Cytochrome b</fullName>
    </recommendedName>
</protein>
<proteinExistence type="predicted"/>
<sequence length="456" mass="50137">MADRAPRRRAAAARRWLDERLPLSALWASQTSGHRVPDNFNVWYLFGSLALAVFAIQYVSGFFLAMHYKPDASLAFDSVEAIRRDVPWGWLIRDVHAAGASAFFVVVYLHMFRGLLYGSYRKPRELVWLLGCALFVALIAEAFCGYLLPWGQMSYWGAQVIVNLIAAIPWVGPDLALWLRGDYVVGDATLNRFFAFHVIALPLLLIALIAVHIVALQHVGSNNPEGVDAPHATVPFHPYYTVHDLFGLCVFLCAFAAVVFFAPDFGGLVLEPANFTPADPLRTPAHIAPVWYLTPFYAMLRATTATTLRLWALAVAVALAAAAWRRRRAPRRLALLLAGGAVLLAALLRVDAKTWGVAVLGGSIAVLFALPWLDRAPQRSMRWRPRWHLALLLAFVLAFAALAVVGSQPPSAAGHVVAVAATFVYFGFLGLMPWWSRLGRCATPPAPMRAAPRAGR</sequence>
<dbReference type="CDD" id="cd00284">
    <property type="entry name" value="Cytochrome_b_N"/>
    <property type="match status" value="1"/>
</dbReference>
<keyword evidence="5" id="KW-0679">Respiratory chain</keyword>
<dbReference type="InterPro" id="IPR036150">
    <property type="entry name" value="Cyt_b/b6_C_sf"/>
</dbReference>
<feature type="transmembrane region" description="Helical" evidence="12">
    <location>
        <begin position="412"/>
        <end position="431"/>
    </location>
</feature>
<feature type="domain" description="Cytochrome b/b6 N-terminal region profile" evidence="13">
    <location>
        <begin position="13"/>
        <end position="225"/>
    </location>
</feature>